<feature type="region of interest" description="Disordered" evidence="1">
    <location>
        <begin position="63"/>
        <end position="97"/>
    </location>
</feature>
<gene>
    <name evidence="2" type="ORF">CRM22_004163</name>
</gene>
<keyword evidence="3" id="KW-1185">Reference proteome</keyword>
<evidence type="ECO:0000256" key="1">
    <source>
        <dbReference type="SAM" id="MobiDB-lite"/>
    </source>
</evidence>
<comment type="caution">
    <text evidence="2">The sequence shown here is derived from an EMBL/GenBank/DDBJ whole genome shotgun (WGS) entry which is preliminary data.</text>
</comment>
<protein>
    <submittedName>
        <fullName evidence="2">Uncharacterized protein</fullName>
    </submittedName>
</protein>
<reference evidence="2 3" key="1">
    <citation type="journal article" date="2019" name="BMC Genomics">
        <title>New insights from Opisthorchis felineus genome: update on genomics of the epidemiologically important liver flukes.</title>
        <authorList>
            <person name="Ershov N.I."/>
            <person name="Mordvinov V.A."/>
            <person name="Prokhortchouk E.B."/>
            <person name="Pakharukova M.Y."/>
            <person name="Gunbin K.V."/>
            <person name="Ustyantsev K."/>
            <person name="Genaev M.A."/>
            <person name="Blinov A.G."/>
            <person name="Mazur A."/>
            <person name="Boulygina E."/>
            <person name="Tsygankova S."/>
            <person name="Khrameeva E."/>
            <person name="Chekanov N."/>
            <person name="Fan G."/>
            <person name="Xiao A."/>
            <person name="Zhang H."/>
            <person name="Xu X."/>
            <person name="Yang H."/>
            <person name="Solovyev V."/>
            <person name="Lee S.M."/>
            <person name="Liu X."/>
            <person name="Afonnikov D.A."/>
            <person name="Skryabin K.G."/>
        </authorList>
    </citation>
    <scope>NUCLEOTIDE SEQUENCE [LARGE SCALE GENOMIC DNA]</scope>
    <source>
        <strain evidence="2">AK-0245</strain>
        <tissue evidence="2">Whole organism</tissue>
    </source>
</reference>
<dbReference type="Proteomes" id="UP000308267">
    <property type="component" value="Unassembled WGS sequence"/>
</dbReference>
<feature type="compositionally biased region" description="Basic and acidic residues" evidence="1">
    <location>
        <begin position="69"/>
        <end position="81"/>
    </location>
</feature>
<dbReference type="OrthoDB" id="6265111at2759"/>
<dbReference type="EMBL" id="SJOL01006356">
    <property type="protein sequence ID" value="TGZ68617.1"/>
    <property type="molecule type" value="Genomic_DNA"/>
</dbReference>
<organism evidence="2 3">
    <name type="scientific">Opisthorchis felineus</name>
    <dbReference type="NCBI Taxonomy" id="147828"/>
    <lineage>
        <taxon>Eukaryota</taxon>
        <taxon>Metazoa</taxon>
        <taxon>Spiralia</taxon>
        <taxon>Lophotrochozoa</taxon>
        <taxon>Platyhelminthes</taxon>
        <taxon>Trematoda</taxon>
        <taxon>Digenea</taxon>
        <taxon>Opisthorchiida</taxon>
        <taxon>Opisthorchiata</taxon>
        <taxon>Opisthorchiidae</taxon>
        <taxon>Opisthorchis</taxon>
    </lineage>
</organism>
<name>A0A4S2M3Y7_OPIFE</name>
<dbReference type="AlphaFoldDB" id="A0A4S2M3Y7"/>
<proteinExistence type="predicted"/>
<sequence length="376" mass="43055">MLKDHFSPEDGDIRLIHLKEVNDRVQLEKQIKQRQFLRKEQKRARLFNHIVAEISAECLEQFSPSPTMERNRSDTVQDETRSGGQRGMINPSYDNNGIQGRTLIPDSISLVEATAEELVLHPEYTCPPCSPLPLSSDATCRSTSSTGFTRRFDEEKVANSARSLELYSYPYFVANARKVATAKTERETIRVRPQIGRRVFARLERQRVRAKCQILEDTVISERIKESAETDFLSKTGQTVNSSELNHEFISKSSLQSEPECNTVVQLSTVAGLHHEEEDPPTPETDESSILNEEILKKWRDLMRQMKVPLPTLCLCSRYIRSTATMPPWLNCADNCPYFHRPEGWLFITSALYPDQPQSSTIKCFENKVDCSWSCF</sequence>
<accession>A0A4S2M3Y7</accession>
<evidence type="ECO:0000313" key="2">
    <source>
        <dbReference type="EMBL" id="TGZ68617.1"/>
    </source>
</evidence>
<evidence type="ECO:0000313" key="3">
    <source>
        <dbReference type="Proteomes" id="UP000308267"/>
    </source>
</evidence>